<organism evidence="1 2">
    <name type="scientific">Idiomarina tyrosinivorans</name>
    <dbReference type="NCBI Taxonomy" id="1445662"/>
    <lineage>
        <taxon>Bacteria</taxon>
        <taxon>Pseudomonadati</taxon>
        <taxon>Pseudomonadota</taxon>
        <taxon>Gammaproteobacteria</taxon>
        <taxon>Alteromonadales</taxon>
        <taxon>Idiomarinaceae</taxon>
        <taxon>Idiomarina</taxon>
    </lineage>
</organism>
<evidence type="ECO:0008006" key="3">
    <source>
        <dbReference type="Google" id="ProtNLM"/>
    </source>
</evidence>
<proteinExistence type="predicted"/>
<name>A0A432ZS81_9GAMM</name>
<dbReference type="Proteomes" id="UP000287996">
    <property type="component" value="Unassembled WGS sequence"/>
</dbReference>
<dbReference type="OrthoDB" id="6399404at2"/>
<comment type="caution">
    <text evidence="1">The sequence shown here is derived from an EMBL/GenBank/DDBJ whole genome shotgun (WGS) entry which is preliminary data.</text>
</comment>
<dbReference type="SUPFAM" id="SSF141371">
    <property type="entry name" value="PilZ domain-like"/>
    <property type="match status" value="1"/>
</dbReference>
<reference evidence="1 2" key="1">
    <citation type="journal article" date="2011" name="Front. Microbiol.">
        <title>Genomic signatures of strain selection and enhancement in Bacillus atrophaeus var. globigii, a historical biowarfare simulant.</title>
        <authorList>
            <person name="Gibbons H.S."/>
            <person name="Broomall S.M."/>
            <person name="McNew L.A."/>
            <person name="Daligault H."/>
            <person name="Chapman C."/>
            <person name="Bruce D."/>
            <person name="Karavis M."/>
            <person name="Krepps M."/>
            <person name="McGregor P.A."/>
            <person name="Hong C."/>
            <person name="Park K.H."/>
            <person name="Akmal A."/>
            <person name="Feldman A."/>
            <person name="Lin J.S."/>
            <person name="Chang W.E."/>
            <person name="Higgs B.W."/>
            <person name="Demirev P."/>
            <person name="Lindquist J."/>
            <person name="Liem A."/>
            <person name="Fochler E."/>
            <person name="Read T.D."/>
            <person name="Tapia R."/>
            <person name="Johnson S."/>
            <person name="Bishop-Lilly K.A."/>
            <person name="Detter C."/>
            <person name="Han C."/>
            <person name="Sozhamannan S."/>
            <person name="Rosenzweig C.N."/>
            <person name="Skowronski E.W."/>
        </authorList>
    </citation>
    <scope>NUCLEOTIDE SEQUENCE [LARGE SCALE GENOMIC DNA]</scope>
    <source>
        <strain evidence="1 2">CC-PW-9</strain>
    </source>
</reference>
<accession>A0A432ZS81</accession>
<evidence type="ECO:0000313" key="2">
    <source>
        <dbReference type="Proteomes" id="UP000287996"/>
    </source>
</evidence>
<protein>
    <recommendedName>
        <fullName evidence="3">Flagellar brake protein</fullName>
    </recommendedName>
</protein>
<sequence length="230" mass="26009">MTQVANYFDQMPGNCIVTLQINVATQQIKQRAVMIGHKLNDYVILEFGRDADWRVLLSCLTESTAVIIRAVLPCGDVIAASCSYLSMTHYPRKLVFLNFPKEFEKRHLRANPRVNVELPAALTFTELSEHFPQPIASLITDLSEQGLGLQTREPITVPKEELLGKTVELAVQHNQQRDHAVLECEIRNRQLISPELTQFGLKVVRSHGKPYESLIDIWVSETLHNKAVAL</sequence>
<dbReference type="EMBL" id="PIQH01000003">
    <property type="protein sequence ID" value="RUO80722.1"/>
    <property type="molecule type" value="Genomic_DNA"/>
</dbReference>
<dbReference type="Gene3D" id="2.40.10.220">
    <property type="entry name" value="predicted glycosyltransferase like domains"/>
    <property type="match status" value="1"/>
</dbReference>
<dbReference type="Gene3D" id="2.30.110.10">
    <property type="entry name" value="Electron Transport, Fmn-binding Protein, Chain A"/>
    <property type="match status" value="1"/>
</dbReference>
<dbReference type="RefSeq" id="WP_126841255.1">
    <property type="nucleotide sequence ID" value="NZ_PIQH01000003.1"/>
</dbReference>
<evidence type="ECO:0000313" key="1">
    <source>
        <dbReference type="EMBL" id="RUO80722.1"/>
    </source>
</evidence>
<keyword evidence="2" id="KW-1185">Reference proteome</keyword>
<gene>
    <name evidence="1" type="ORF">CWI84_03820</name>
</gene>
<dbReference type="InterPro" id="IPR012349">
    <property type="entry name" value="Split_barrel_FMN-bd"/>
</dbReference>
<dbReference type="AlphaFoldDB" id="A0A432ZS81"/>